<feature type="domain" description="AMP-binding enzyme C-terminal" evidence="6">
    <location>
        <begin position="247"/>
        <end position="325"/>
    </location>
</feature>
<reference evidence="7" key="1">
    <citation type="submission" date="2013-08" db="EMBL/GenBank/DDBJ databases">
        <authorList>
            <person name="Mendez C."/>
            <person name="Richter M."/>
            <person name="Ferrer M."/>
            <person name="Sanchez J."/>
        </authorList>
    </citation>
    <scope>NUCLEOTIDE SEQUENCE</scope>
</reference>
<dbReference type="EMBL" id="AUZX01011967">
    <property type="protein sequence ID" value="EQD40879.1"/>
    <property type="molecule type" value="Genomic_DNA"/>
</dbReference>
<dbReference type="PANTHER" id="PTHR24095:SF14">
    <property type="entry name" value="ACETYL-COENZYME A SYNTHETASE 1"/>
    <property type="match status" value="1"/>
</dbReference>
<dbReference type="EC" id="6.2.1.1" evidence="1"/>
<dbReference type="GO" id="GO:0005524">
    <property type="term" value="F:ATP binding"/>
    <property type="evidence" value="ECO:0007669"/>
    <property type="project" value="UniProtKB-KW"/>
</dbReference>
<dbReference type="Gene3D" id="3.40.50.12780">
    <property type="entry name" value="N-terminal domain of ligase-like"/>
    <property type="match status" value="1"/>
</dbReference>
<feature type="non-terminal residue" evidence="7">
    <location>
        <position position="356"/>
    </location>
</feature>
<accession>T1AIV1</accession>
<dbReference type="SUPFAM" id="SSF56801">
    <property type="entry name" value="Acetyl-CoA synthetase-like"/>
    <property type="match status" value="1"/>
</dbReference>
<dbReference type="GO" id="GO:0003987">
    <property type="term" value="F:acetate-CoA ligase activity"/>
    <property type="evidence" value="ECO:0007669"/>
    <property type="project" value="UniProtKB-EC"/>
</dbReference>
<gene>
    <name evidence="7" type="ORF">B1A_16287</name>
</gene>
<feature type="non-terminal residue" evidence="7">
    <location>
        <position position="1"/>
    </location>
</feature>
<keyword evidence="4" id="KW-0067">ATP-binding</keyword>
<dbReference type="InterPro" id="IPR025110">
    <property type="entry name" value="AMP-bd_C"/>
</dbReference>
<dbReference type="Pfam" id="PF13193">
    <property type="entry name" value="AMP-binding_C"/>
    <property type="match status" value="1"/>
</dbReference>
<dbReference type="GO" id="GO:0006085">
    <property type="term" value="P:acetyl-CoA biosynthetic process"/>
    <property type="evidence" value="ECO:0007669"/>
    <property type="project" value="TreeGrafter"/>
</dbReference>
<dbReference type="PANTHER" id="PTHR24095">
    <property type="entry name" value="ACETYL-COENZYME A SYNTHETASE"/>
    <property type="match status" value="1"/>
</dbReference>
<evidence type="ECO:0000256" key="1">
    <source>
        <dbReference type="ARBA" id="ARBA00013275"/>
    </source>
</evidence>
<feature type="domain" description="AMP-dependent synthetase/ligase" evidence="5">
    <location>
        <begin position="8"/>
        <end position="194"/>
    </location>
</feature>
<dbReference type="InterPro" id="IPR042099">
    <property type="entry name" value="ANL_N_sf"/>
</dbReference>
<dbReference type="InterPro" id="IPR045851">
    <property type="entry name" value="AMP-bd_C_sf"/>
</dbReference>
<evidence type="ECO:0000259" key="6">
    <source>
        <dbReference type="Pfam" id="PF13193"/>
    </source>
</evidence>
<dbReference type="AlphaFoldDB" id="T1AIV1"/>
<reference evidence="7" key="2">
    <citation type="journal article" date="2014" name="ISME J.">
        <title>Microbial stratification in low pH oxic and suboxic macroscopic growths along an acid mine drainage.</title>
        <authorList>
            <person name="Mendez-Garcia C."/>
            <person name="Mesa V."/>
            <person name="Sprenger R.R."/>
            <person name="Richter M."/>
            <person name="Diez M.S."/>
            <person name="Solano J."/>
            <person name="Bargiela R."/>
            <person name="Golyshina O.V."/>
            <person name="Manteca A."/>
            <person name="Ramos J.L."/>
            <person name="Gallego J.R."/>
            <person name="Llorente I."/>
            <person name="Martins Dos Santos V.A."/>
            <person name="Jensen O.N."/>
            <person name="Pelaez A.I."/>
            <person name="Sanchez J."/>
            <person name="Ferrer M."/>
        </authorList>
    </citation>
    <scope>NUCLEOTIDE SEQUENCE</scope>
</reference>
<keyword evidence="3" id="KW-0547">Nucleotide-binding</keyword>
<name>T1AIV1_9ZZZZ</name>
<dbReference type="Pfam" id="PF00501">
    <property type="entry name" value="AMP-binding"/>
    <property type="match status" value="1"/>
</dbReference>
<evidence type="ECO:0000259" key="5">
    <source>
        <dbReference type="Pfam" id="PF00501"/>
    </source>
</evidence>
<evidence type="ECO:0000256" key="2">
    <source>
        <dbReference type="ARBA" id="ARBA00022598"/>
    </source>
</evidence>
<evidence type="ECO:0000256" key="4">
    <source>
        <dbReference type="ARBA" id="ARBA00022840"/>
    </source>
</evidence>
<organism evidence="7">
    <name type="scientific">mine drainage metagenome</name>
    <dbReference type="NCBI Taxonomy" id="410659"/>
    <lineage>
        <taxon>unclassified sequences</taxon>
        <taxon>metagenomes</taxon>
        <taxon>ecological metagenomes</taxon>
    </lineage>
</organism>
<evidence type="ECO:0000313" key="7">
    <source>
        <dbReference type="EMBL" id="EQD40879.1"/>
    </source>
</evidence>
<proteinExistence type="predicted"/>
<evidence type="ECO:0000256" key="3">
    <source>
        <dbReference type="ARBA" id="ARBA00022741"/>
    </source>
</evidence>
<dbReference type="Gene3D" id="3.30.300.30">
    <property type="match status" value="1"/>
</dbReference>
<comment type="caution">
    <text evidence="7">The sequence shown here is derived from an EMBL/GenBank/DDBJ whole genome shotgun (WGS) entry which is preliminary data.</text>
</comment>
<dbReference type="InterPro" id="IPR000873">
    <property type="entry name" value="AMP-dep_synth/lig_dom"/>
</dbReference>
<keyword evidence="2" id="KW-0436">Ligase</keyword>
<sequence length="356" mass="40134">NTLKWAFDPHEDDRWWCAADIGWVTGHSYIVFAPLFLGITSIMYEGSITYPEPDRMWEIIEKYGVNILYTSPTAIRMLMRYGDSYPRDHDLDSLRILGTVGEPINPSVWNWYFKTIGKSRCPIIDTYWQTETGGFIISPAVSLGIGPLKPGSATFPLPGIDPVILNEQGIEIQPNEKGFIAIRKPWPGLMLGLYNDQKRYESVYFSKFPWNYFNGDYAMKDSDGYYWLLGRADEVMKIAGHRIGTVEIEDALVSSGEIAEAAVFSRPDAVKGEAIIAFVINKYGVAPSRELTEKLKKEIRETIGPIMVPDEIHYVQSVPKTRSGKIMRRVIKAVYTGQVPGDISTLENEASVTEIT</sequence>
<protein>
    <recommendedName>
        <fullName evidence="1">acetate--CoA ligase</fullName>
        <ecNumber evidence="1">6.2.1.1</ecNumber>
    </recommendedName>
</protein>